<gene>
    <name evidence="1" type="ORF">CVT24_006315</name>
</gene>
<comment type="caution">
    <text evidence="1">The sequence shown here is derived from an EMBL/GenBank/DDBJ whole genome shotgun (WGS) entry which is preliminary data.</text>
</comment>
<accession>A0A409YEE4</accession>
<protein>
    <recommendedName>
        <fullName evidence="3">F-box domain-containing protein</fullName>
    </recommendedName>
</protein>
<sequence>MEPAQGGPTEDETEVWQCPLPKDITYEIMASQLKPSFRDLLALSSTCKSMYTISIPFRYRYVSINSSDKVDVESSTAAEVFAGRLLQRPDIAQYVKVLKIVGDKYVDDEGEWQISRAEENCLRYILNHNGYTNLTTIALALPIQWACLPRAIRDGCISILQYPTLQHVKLYIETLPRWIFGLLPPELTHLELRGSVYSEYFFDDQNFDMNRLTICRPRQLEIWDPDFQLDRPGRLFAPDSTLQLNGTTWLKVIMCDFWLPSLEGTISKCRNTLTHLEIHHSLRPEMIRLGELPHLETLILSADLRLLPYAGSAHVGPRNFPWLIHCLQSLITSNTICPVRSITFLLRVVSFSIIQSPRMKWDDFDRVFQPSVHHKWPNLETFIVHMVNGDKDATVASFDAVQTRSFLVVHAPMLHEAQPTEAIISAMEQGLGGPTGDETEQWQWPLPKDITFEIMASQLKPSFSDMLALSSTCKSMYSTSIPLRYRYVSIYSASLNSKASPGPSSAAAFAGRLLQRPDIAQFVKVLKIAGDKYVDRFGWRKWRISTAEEECLRYILNHDGYTNLKTLAFSLPVPWSMLPKAMQDACLSIFQRPRLEQVKLNVEHFPRCLLGLLPSTITHLELRGSFHPDSCVDDVDEDLADIRMDNLTICRPRQLEIWDPEHQLDGGFLLFAPDSPLQASATTWLKFIVSPFRVVQSPERAISQCRNTLTHLEIHHSFGWETLPLGDLPHLETLILSAYLRHETIAYPWPGGDHHGPHSFTWLIDTLRSLITSDTICPVRSITVILRVSSFDAIQESSNASAWDVLDHVFQPAAHYKWPNLETFLIHIGNEEEHATLASFDAIQSHAFLAERVPTLCETQLLKVEASCRMPRLWTAWEAPKWDLWQEYV</sequence>
<dbReference type="EMBL" id="NHTK01001252">
    <property type="protein sequence ID" value="PPR01361.1"/>
    <property type="molecule type" value="Genomic_DNA"/>
</dbReference>
<evidence type="ECO:0008006" key="3">
    <source>
        <dbReference type="Google" id="ProtNLM"/>
    </source>
</evidence>
<name>A0A409YEE4_9AGAR</name>
<dbReference type="OrthoDB" id="2904962at2759"/>
<evidence type="ECO:0000313" key="2">
    <source>
        <dbReference type="Proteomes" id="UP000284842"/>
    </source>
</evidence>
<dbReference type="Proteomes" id="UP000284842">
    <property type="component" value="Unassembled WGS sequence"/>
</dbReference>
<keyword evidence="2" id="KW-1185">Reference proteome</keyword>
<dbReference type="InParanoid" id="A0A409YEE4"/>
<evidence type="ECO:0000313" key="1">
    <source>
        <dbReference type="EMBL" id="PPR01361.1"/>
    </source>
</evidence>
<organism evidence="1 2">
    <name type="scientific">Panaeolus cyanescens</name>
    <dbReference type="NCBI Taxonomy" id="181874"/>
    <lineage>
        <taxon>Eukaryota</taxon>
        <taxon>Fungi</taxon>
        <taxon>Dikarya</taxon>
        <taxon>Basidiomycota</taxon>
        <taxon>Agaricomycotina</taxon>
        <taxon>Agaricomycetes</taxon>
        <taxon>Agaricomycetidae</taxon>
        <taxon>Agaricales</taxon>
        <taxon>Agaricineae</taxon>
        <taxon>Galeropsidaceae</taxon>
        <taxon>Panaeolus</taxon>
    </lineage>
</organism>
<reference evidence="1 2" key="1">
    <citation type="journal article" date="2018" name="Evol. Lett.">
        <title>Horizontal gene cluster transfer increased hallucinogenic mushroom diversity.</title>
        <authorList>
            <person name="Reynolds H.T."/>
            <person name="Vijayakumar V."/>
            <person name="Gluck-Thaler E."/>
            <person name="Korotkin H.B."/>
            <person name="Matheny P.B."/>
            <person name="Slot J.C."/>
        </authorList>
    </citation>
    <scope>NUCLEOTIDE SEQUENCE [LARGE SCALE GENOMIC DNA]</scope>
    <source>
        <strain evidence="1 2">2629</strain>
    </source>
</reference>
<proteinExistence type="predicted"/>
<dbReference type="AlphaFoldDB" id="A0A409YEE4"/>